<dbReference type="Proteomes" id="UP001239445">
    <property type="component" value="Unassembled WGS sequence"/>
</dbReference>
<proteinExistence type="predicted"/>
<sequence>MDLQLQTGYQSYAYALDTGPHRDSTEEAMVFCWRKCDSFEIFDMEFRRKPKVMTAWKLVYESHNRPDTTEEDVAGVPGVADLVEDVSSVEEEVAAVEENVAAVVAFHRYSPFRPRATFKFLWKSKSGKYDELWAQFAAITWLAIFSQHLHIYNPIRLDVPEDGMFRFGLPSGVSLNLGTLGLNLDAFRGRHVTQYRVNGSPTERYEENSKSVSGGFSYAGGY</sequence>
<keyword evidence="2" id="KW-1185">Reference proteome</keyword>
<dbReference type="EMBL" id="MU839835">
    <property type="protein sequence ID" value="KAK1754374.1"/>
    <property type="molecule type" value="Genomic_DNA"/>
</dbReference>
<comment type="caution">
    <text evidence="1">The sequence shown here is derived from an EMBL/GenBank/DDBJ whole genome shotgun (WGS) entry which is preliminary data.</text>
</comment>
<dbReference type="AlphaFoldDB" id="A0AAJ0B9W1"/>
<accession>A0AAJ0B9W1</accession>
<organism evidence="1 2">
    <name type="scientific">Echria macrotheca</name>
    <dbReference type="NCBI Taxonomy" id="438768"/>
    <lineage>
        <taxon>Eukaryota</taxon>
        <taxon>Fungi</taxon>
        <taxon>Dikarya</taxon>
        <taxon>Ascomycota</taxon>
        <taxon>Pezizomycotina</taxon>
        <taxon>Sordariomycetes</taxon>
        <taxon>Sordariomycetidae</taxon>
        <taxon>Sordariales</taxon>
        <taxon>Schizotheciaceae</taxon>
        <taxon>Echria</taxon>
    </lineage>
</organism>
<protein>
    <submittedName>
        <fullName evidence="1">Uncharacterized protein</fullName>
    </submittedName>
</protein>
<reference evidence="1" key="1">
    <citation type="submission" date="2023-06" db="EMBL/GenBank/DDBJ databases">
        <title>Genome-scale phylogeny and comparative genomics of the fungal order Sordariales.</title>
        <authorList>
            <consortium name="Lawrence Berkeley National Laboratory"/>
            <person name="Hensen N."/>
            <person name="Bonometti L."/>
            <person name="Westerberg I."/>
            <person name="Brannstrom I.O."/>
            <person name="Guillou S."/>
            <person name="Cros-Aarteil S."/>
            <person name="Calhoun S."/>
            <person name="Haridas S."/>
            <person name="Kuo A."/>
            <person name="Mondo S."/>
            <person name="Pangilinan J."/>
            <person name="Riley R."/>
            <person name="Labutti K."/>
            <person name="Andreopoulos B."/>
            <person name="Lipzen A."/>
            <person name="Chen C."/>
            <person name="Yanf M."/>
            <person name="Daum C."/>
            <person name="Ng V."/>
            <person name="Clum A."/>
            <person name="Steindorff A."/>
            <person name="Ohm R."/>
            <person name="Martin F."/>
            <person name="Silar P."/>
            <person name="Natvig D."/>
            <person name="Lalanne C."/>
            <person name="Gautier V."/>
            <person name="Ament-Velasquez S.L."/>
            <person name="Kruys A."/>
            <person name="Hutchinson M.I."/>
            <person name="Powell A.J."/>
            <person name="Barry K."/>
            <person name="Miller A.N."/>
            <person name="Grigoriev I.V."/>
            <person name="Debuchy R."/>
            <person name="Gladieux P."/>
            <person name="Thoren M.H."/>
            <person name="Johannesson H."/>
        </authorList>
    </citation>
    <scope>NUCLEOTIDE SEQUENCE</scope>
    <source>
        <strain evidence="1">PSN4</strain>
    </source>
</reference>
<name>A0AAJ0B9W1_9PEZI</name>
<evidence type="ECO:0000313" key="2">
    <source>
        <dbReference type="Proteomes" id="UP001239445"/>
    </source>
</evidence>
<evidence type="ECO:0000313" key="1">
    <source>
        <dbReference type="EMBL" id="KAK1754374.1"/>
    </source>
</evidence>
<gene>
    <name evidence="1" type="ORF">QBC47DRAFT_383755</name>
</gene>